<evidence type="ECO:0000256" key="1">
    <source>
        <dbReference type="ARBA" id="ARBA00001933"/>
    </source>
</evidence>
<comment type="caution">
    <text evidence="4">The sequence shown here is derived from an EMBL/GenBank/DDBJ whole genome shotgun (WGS) entry which is preliminary data.</text>
</comment>
<dbReference type="InterPro" id="IPR005786">
    <property type="entry name" value="B_amino_transII"/>
</dbReference>
<organism evidence="4 5">
    <name type="scientific">Nepenthes gracilis</name>
    <name type="common">Slender pitcher plant</name>
    <dbReference type="NCBI Taxonomy" id="150966"/>
    <lineage>
        <taxon>Eukaryota</taxon>
        <taxon>Viridiplantae</taxon>
        <taxon>Streptophyta</taxon>
        <taxon>Embryophyta</taxon>
        <taxon>Tracheophyta</taxon>
        <taxon>Spermatophyta</taxon>
        <taxon>Magnoliopsida</taxon>
        <taxon>eudicotyledons</taxon>
        <taxon>Gunneridae</taxon>
        <taxon>Pentapetalae</taxon>
        <taxon>Caryophyllales</taxon>
        <taxon>Nepenthaceae</taxon>
        <taxon>Nepenthes</taxon>
    </lineage>
</organism>
<reference evidence="4" key="1">
    <citation type="submission" date="2023-05" db="EMBL/GenBank/DDBJ databases">
        <title>Nepenthes gracilis genome sequencing.</title>
        <authorList>
            <person name="Fukushima K."/>
        </authorList>
    </citation>
    <scope>NUCLEOTIDE SEQUENCE</scope>
    <source>
        <strain evidence="4">SING2019-196</strain>
    </source>
</reference>
<sequence length="139" mass="15238">MIKKCNSLWNPIASSRKPSSLSKDETFVDGQLTRYGNIVLSPSAGVLNYGQGLFEGMKAIRRHDGCLVLFCPDQNAVCMKNGADRMCMPSPSIDQFINAMKQTSLANKHWADSSARDGVSLSKTSALGYWTYSGFGSRF</sequence>
<dbReference type="Gene3D" id="3.30.470.10">
    <property type="match status" value="1"/>
</dbReference>
<evidence type="ECO:0000313" key="4">
    <source>
        <dbReference type="EMBL" id="GMH17996.1"/>
    </source>
</evidence>
<proteinExistence type="inferred from homology"/>
<evidence type="ECO:0000256" key="2">
    <source>
        <dbReference type="ARBA" id="ARBA00009320"/>
    </source>
</evidence>
<accession>A0AAD3SW23</accession>
<dbReference type="AlphaFoldDB" id="A0AAD3SW23"/>
<dbReference type="GO" id="GO:0009081">
    <property type="term" value="P:branched-chain amino acid metabolic process"/>
    <property type="evidence" value="ECO:0007669"/>
    <property type="project" value="InterPro"/>
</dbReference>
<comment type="cofactor">
    <cofactor evidence="1">
        <name>pyridoxal 5'-phosphate</name>
        <dbReference type="ChEBI" id="CHEBI:597326"/>
    </cofactor>
</comment>
<keyword evidence="3" id="KW-0663">Pyridoxal phosphate</keyword>
<dbReference type="Proteomes" id="UP001279734">
    <property type="component" value="Unassembled WGS sequence"/>
</dbReference>
<dbReference type="EMBL" id="BSYO01000018">
    <property type="protein sequence ID" value="GMH17996.1"/>
    <property type="molecule type" value="Genomic_DNA"/>
</dbReference>
<gene>
    <name evidence="4" type="ORF">Nepgr_019837</name>
</gene>
<protein>
    <submittedName>
        <fullName evidence="4">Uncharacterized protein</fullName>
    </submittedName>
</protein>
<dbReference type="PANTHER" id="PTHR42825">
    <property type="entry name" value="AMINO ACID AMINOTRANSFERASE"/>
    <property type="match status" value="1"/>
</dbReference>
<dbReference type="InterPro" id="IPR036038">
    <property type="entry name" value="Aminotransferase-like"/>
</dbReference>
<evidence type="ECO:0000256" key="3">
    <source>
        <dbReference type="ARBA" id="ARBA00022898"/>
    </source>
</evidence>
<dbReference type="InterPro" id="IPR043131">
    <property type="entry name" value="BCAT-like_N"/>
</dbReference>
<evidence type="ECO:0000313" key="5">
    <source>
        <dbReference type="Proteomes" id="UP001279734"/>
    </source>
</evidence>
<comment type="similarity">
    <text evidence="2">Belongs to the class-IV pyridoxal-phosphate-dependent aminotransferase family.</text>
</comment>
<dbReference type="GO" id="GO:0004084">
    <property type="term" value="F:branched-chain-amino-acid transaminase activity"/>
    <property type="evidence" value="ECO:0007669"/>
    <property type="project" value="InterPro"/>
</dbReference>
<keyword evidence="5" id="KW-1185">Reference proteome</keyword>
<dbReference type="SUPFAM" id="SSF56752">
    <property type="entry name" value="D-aminoacid aminotransferase-like PLP-dependent enzymes"/>
    <property type="match status" value="1"/>
</dbReference>
<dbReference type="PANTHER" id="PTHR42825:SF29">
    <property type="entry name" value="BRANCHED-CHAIN-AMINO-ACID AMINOTRANSFERASE"/>
    <property type="match status" value="1"/>
</dbReference>
<name>A0AAD3SW23_NEPGR</name>